<dbReference type="InterPro" id="IPR017452">
    <property type="entry name" value="GPCR_Rhodpsn_7TM"/>
</dbReference>
<evidence type="ECO:0000256" key="9">
    <source>
        <dbReference type="SAM" id="Phobius"/>
    </source>
</evidence>
<keyword evidence="8" id="KW-0844">Vision</keyword>
<evidence type="ECO:0000259" key="10">
    <source>
        <dbReference type="PROSITE" id="PS50262"/>
    </source>
</evidence>
<keyword evidence="6" id="KW-0675">Receptor</keyword>
<dbReference type="GO" id="GO:0016020">
    <property type="term" value="C:membrane"/>
    <property type="evidence" value="ECO:0007669"/>
    <property type="project" value="UniProtKB-SubCell"/>
</dbReference>
<evidence type="ECO:0000256" key="7">
    <source>
        <dbReference type="ARBA" id="ARBA00023224"/>
    </source>
</evidence>
<proteinExistence type="predicted"/>
<evidence type="ECO:0000256" key="4">
    <source>
        <dbReference type="ARBA" id="ARBA00023040"/>
    </source>
</evidence>
<feature type="transmembrane region" description="Helical" evidence="9">
    <location>
        <begin position="281"/>
        <end position="308"/>
    </location>
</feature>
<feature type="transmembrane region" description="Helical" evidence="9">
    <location>
        <begin position="67"/>
        <end position="88"/>
    </location>
</feature>
<protein>
    <recommendedName>
        <fullName evidence="10">G-protein coupled receptors family 1 profile domain-containing protein</fullName>
    </recommendedName>
</protein>
<feature type="domain" description="G-protein coupled receptors family 1 profile" evidence="10">
    <location>
        <begin position="46"/>
        <end position="339"/>
    </location>
</feature>
<dbReference type="InterPro" id="IPR000276">
    <property type="entry name" value="GPCR_Rhodpsn"/>
</dbReference>
<name>A0A1W0WH46_HYPEX</name>
<evidence type="ECO:0000256" key="1">
    <source>
        <dbReference type="ARBA" id="ARBA00004141"/>
    </source>
</evidence>
<dbReference type="PRINTS" id="PR00237">
    <property type="entry name" value="GPCRRHODOPSN"/>
</dbReference>
<dbReference type="PANTHER" id="PTHR24240">
    <property type="entry name" value="OPSIN"/>
    <property type="match status" value="1"/>
</dbReference>
<keyword evidence="7" id="KW-0807">Transducer</keyword>
<feature type="transmembrane region" description="Helical" evidence="9">
    <location>
        <begin position="205"/>
        <end position="230"/>
    </location>
</feature>
<dbReference type="CDD" id="cd00637">
    <property type="entry name" value="7tm_classA_rhodopsin-like"/>
    <property type="match status" value="1"/>
</dbReference>
<feature type="transmembrane region" description="Helical" evidence="9">
    <location>
        <begin position="29"/>
        <end position="55"/>
    </location>
</feature>
<feature type="transmembrane region" description="Helical" evidence="9">
    <location>
        <begin position="108"/>
        <end position="136"/>
    </location>
</feature>
<dbReference type="OrthoDB" id="6147329at2759"/>
<keyword evidence="12" id="KW-1185">Reference proteome</keyword>
<comment type="subcellular location">
    <subcellularLocation>
        <location evidence="1">Membrane</location>
        <topology evidence="1">Multi-pass membrane protein</topology>
    </subcellularLocation>
</comment>
<dbReference type="SMART" id="SM01381">
    <property type="entry name" value="7TM_GPCR_Srsx"/>
    <property type="match status" value="1"/>
</dbReference>
<evidence type="ECO:0000313" key="12">
    <source>
        <dbReference type="Proteomes" id="UP000192578"/>
    </source>
</evidence>
<feature type="transmembrane region" description="Helical" evidence="9">
    <location>
        <begin position="320"/>
        <end position="341"/>
    </location>
</feature>
<reference evidence="12" key="1">
    <citation type="submission" date="2017-01" db="EMBL/GenBank/DDBJ databases">
        <title>Comparative genomics of anhydrobiosis in the tardigrade Hypsibius dujardini.</title>
        <authorList>
            <person name="Yoshida Y."/>
            <person name="Koutsovoulos G."/>
            <person name="Laetsch D."/>
            <person name="Stevens L."/>
            <person name="Kumar S."/>
            <person name="Horikawa D."/>
            <person name="Ishino K."/>
            <person name="Komine S."/>
            <person name="Tomita M."/>
            <person name="Blaxter M."/>
            <person name="Arakawa K."/>
        </authorList>
    </citation>
    <scope>NUCLEOTIDE SEQUENCE [LARGE SCALE GENOMIC DNA]</scope>
    <source>
        <strain evidence="12">Z151</strain>
    </source>
</reference>
<comment type="caution">
    <text evidence="11">The sequence shown here is derived from an EMBL/GenBank/DDBJ whole genome shotgun (WGS) entry which is preliminary data.</text>
</comment>
<evidence type="ECO:0000256" key="3">
    <source>
        <dbReference type="ARBA" id="ARBA00022989"/>
    </source>
</evidence>
<dbReference type="InterPro" id="IPR050125">
    <property type="entry name" value="GPCR_opsins"/>
</dbReference>
<accession>A0A1W0WH46</accession>
<dbReference type="Pfam" id="PF00001">
    <property type="entry name" value="7tm_1"/>
    <property type="match status" value="1"/>
</dbReference>
<dbReference type="AlphaFoldDB" id="A0A1W0WH46"/>
<evidence type="ECO:0000256" key="5">
    <source>
        <dbReference type="ARBA" id="ARBA00023136"/>
    </source>
</evidence>
<dbReference type="SUPFAM" id="SSF81321">
    <property type="entry name" value="Family A G protein-coupled receptor-like"/>
    <property type="match status" value="1"/>
</dbReference>
<dbReference type="EMBL" id="MTYJ01000103">
    <property type="protein sequence ID" value="OQV14519.1"/>
    <property type="molecule type" value="Genomic_DNA"/>
</dbReference>
<keyword evidence="4" id="KW-0297">G-protein coupled receptor</keyword>
<evidence type="ECO:0000256" key="8">
    <source>
        <dbReference type="ARBA" id="ARBA00023305"/>
    </source>
</evidence>
<gene>
    <name evidence="11" type="ORF">BV898_11241</name>
</gene>
<evidence type="ECO:0000256" key="2">
    <source>
        <dbReference type="ARBA" id="ARBA00022692"/>
    </source>
</evidence>
<dbReference type="PROSITE" id="PS50262">
    <property type="entry name" value="G_PROTEIN_RECEP_F1_2"/>
    <property type="match status" value="1"/>
</dbReference>
<evidence type="ECO:0000313" key="11">
    <source>
        <dbReference type="EMBL" id="OQV14519.1"/>
    </source>
</evidence>
<keyword evidence="2 9" id="KW-0812">Transmembrane</keyword>
<keyword evidence="8" id="KW-0716">Sensory transduction</keyword>
<dbReference type="Gene3D" id="1.20.1070.10">
    <property type="entry name" value="Rhodopsin 7-helix transmembrane proteins"/>
    <property type="match status" value="1"/>
</dbReference>
<keyword evidence="5 9" id="KW-0472">Membrane</keyword>
<sequence>MIDHPSVPDNFTESHILLKQKPNISDIHLYLWVSLMLLIFACGTFGNALTIVAIFSTKKLQTHSNLLVMNMAVIDLLLSGFIYPIKVITMLIHRSGQYEVPENFCRYYGFFSVALTFSSNMTSMAISINRFIAIVYARKYYTFQKLPVLLLMVLVPWIVPPAISSLGLMNRFADNSFLLTELGFCTFNLDLYSTSEGIMSDNWKFLIAMAVPGLFIPTVAIAVSYLAIYIKVWLVRRNLRRSAYSPIVMNMENDVVSAANCTQTPTVICIRMKRFEHRVKGARMMFICFTAFCVTYYPAAIVIMVAGHMRSQILLEKPPLLLWFFGLYFTGCCVNPIIYAWMNVDFRKAFKAIICSCGHKAQEAVQFSLTCTCSSVRRLSKKASCTSKGMTTYPGTPTEIHDEKNIAIILPENQPDDLSFDGEPHMEGADD</sequence>
<dbReference type="GO" id="GO:0004930">
    <property type="term" value="F:G protein-coupled receptor activity"/>
    <property type="evidence" value="ECO:0007669"/>
    <property type="project" value="UniProtKB-KW"/>
</dbReference>
<dbReference type="Proteomes" id="UP000192578">
    <property type="component" value="Unassembled WGS sequence"/>
</dbReference>
<evidence type="ECO:0000256" key="6">
    <source>
        <dbReference type="ARBA" id="ARBA00023170"/>
    </source>
</evidence>
<organism evidence="11 12">
    <name type="scientific">Hypsibius exemplaris</name>
    <name type="common">Freshwater tardigrade</name>
    <dbReference type="NCBI Taxonomy" id="2072580"/>
    <lineage>
        <taxon>Eukaryota</taxon>
        <taxon>Metazoa</taxon>
        <taxon>Ecdysozoa</taxon>
        <taxon>Tardigrada</taxon>
        <taxon>Eutardigrada</taxon>
        <taxon>Parachela</taxon>
        <taxon>Hypsibioidea</taxon>
        <taxon>Hypsibiidae</taxon>
        <taxon>Hypsibius</taxon>
    </lineage>
</organism>
<keyword evidence="3 9" id="KW-1133">Transmembrane helix</keyword>
<dbReference type="GO" id="GO:0007601">
    <property type="term" value="P:visual perception"/>
    <property type="evidence" value="ECO:0007669"/>
    <property type="project" value="UniProtKB-KW"/>
</dbReference>
<feature type="transmembrane region" description="Helical" evidence="9">
    <location>
        <begin position="148"/>
        <end position="169"/>
    </location>
</feature>